<name>M1AUI3_SOLTU</name>
<keyword evidence="2" id="KW-1185">Reference proteome</keyword>
<proteinExistence type="predicted"/>
<dbReference type="Proteomes" id="UP000011115">
    <property type="component" value="Unassembled WGS sequence"/>
</dbReference>
<reference evidence="1" key="2">
    <citation type="submission" date="2015-06" db="UniProtKB">
        <authorList>
            <consortium name="EnsemblPlants"/>
        </authorList>
    </citation>
    <scope>IDENTIFICATION</scope>
    <source>
        <strain evidence="1">DM1-3 516 R44</strain>
    </source>
</reference>
<dbReference type="Gramene" id="PGSC0003DMT400030613">
    <property type="protein sequence ID" value="PGSC0003DMT400030613"/>
    <property type="gene ID" value="PGSC0003DMG400011724"/>
</dbReference>
<dbReference type="AlphaFoldDB" id="M1AUI3"/>
<dbReference type="HOGENOM" id="CLU_2077267_0_0_1"/>
<protein>
    <submittedName>
        <fullName evidence="1">Uncharacterized protein</fullName>
    </submittedName>
</protein>
<evidence type="ECO:0000313" key="1">
    <source>
        <dbReference type="EnsemblPlants" id="PGSC0003DMT400030613"/>
    </source>
</evidence>
<accession>M1AUI3</accession>
<dbReference type="PaxDb" id="4113-PGSC0003DMT400030613"/>
<sequence length="118" mass="13260">MDDTWLTKNMVYQEIKKNIRLCLSMDMILIDRTFVVAGLFPVSHPFTSTPSSFLNSSHQILKQHLASMSQDTGAVEYSCLQAEHNVSGQHIKLEDNISTYNNTNTTTQVNKPNTPTGK</sequence>
<evidence type="ECO:0000313" key="2">
    <source>
        <dbReference type="Proteomes" id="UP000011115"/>
    </source>
</evidence>
<dbReference type="EnsemblPlants" id="PGSC0003DMT400030613">
    <property type="protein sequence ID" value="PGSC0003DMT400030613"/>
    <property type="gene ID" value="PGSC0003DMG400011724"/>
</dbReference>
<reference evidence="2" key="1">
    <citation type="journal article" date="2011" name="Nature">
        <title>Genome sequence and analysis of the tuber crop potato.</title>
        <authorList>
            <consortium name="The Potato Genome Sequencing Consortium"/>
        </authorList>
    </citation>
    <scope>NUCLEOTIDE SEQUENCE [LARGE SCALE GENOMIC DNA]</scope>
    <source>
        <strain evidence="2">cv. DM1-3 516 R44</strain>
    </source>
</reference>
<dbReference type="InParanoid" id="M1AUI3"/>
<organism evidence="1 2">
    <name type="scientific">Solanum tuberosum</name>
    <name type="common">Potato</name>
    <dbReference type="NCBI Taxonomy" id="4113"/>
    <lineage>
        <taxon>Eukaryota</taxon>
        <taxon>Viridiplantae</taxon>
        <taxon>Streptophyta</taxon>
        <taxon>Embryophyta</taxon>
        <taxon>Tracheophyta</taxon>
        <taxon>Spermatophyta</taxon>
        <taxon>Magnoliopsida</taxon>
        <taxon>eudicotyledons</taxon>
        <taxon>Gunneridae</taxon>
        <taxon>Pentapetalae</taxon>
        <taxon>asterids</taxon>
        <taxon>lamiids</taxon>
        <taxon>Solanales</taxon>
        <taxon>Solanaceae</taxon>
        <taxon>Solanoideae</taxon>
        <taxon>Solaneae</taxon>
        <taxon>Solanum</taxon>
    </lineage>
</organism>